<evidence type="ECO:0000256" key="4">
    <source>
        <dbReference type="ARBA" id="ARBA00022692"/>
    </source>
</evidence>
<dbReference type="RefSeq" id="WP_204823710.1">
    <property type="nucleotide sequence ID" value="NZ_JBHUGF010000010.1"/>
</dbReference>
<dbReference type="Gene3D" id="1.20.1250.20">
    <property type="entry name" value="MFS general substrate transporter like domains"/>
    <property type="match status" value="1"/>
</dbReference>
<dbReference type="CDD" id="cd06173">
    <property type="entry name" value="MFS_MefA_like"/>
    <property type="match status" value="1"/>
</dbReference>
<dbReference type="Proteomes" id="UP001597403">
    <property type="component" value="Unassembled WGS sequence"/>
</dbReference>
<dbReference type="PROSITE" id="PS50850">
    <property type="entry name" value="MFS"/>
    <property type="match status" value="1"/>
</dbReference>
<evidence type="ECO:0000256" key="3">
    <source>
        <dbReference type="ARBA" id="ARBA00022475"/>
    </source>
</evidence>
<dbReference type="Pfam" id="PF05977">
    <property type="entry name" value="MFS_3"/>
    <property type="match status" value="1"/>
</dbReference>
<keyword evidence="5 7" id="KW-1133">Transmembrane helix</keyword>
<keyword evidence="10" id="KW-1185">Reference proteome</keyword>
<feature type="domain" description="Major facilitator superfamily (MFS) profile" evidence="8">
    <location>
        <begin position="180"/>
        <end position="436"/>
    </location>
</feature>
<feature type="transmembrane region" description="Helical" evidence="7">
    <location>
        <begin position="167"/>
        <end position="198"/>
    </location>
</feature>
<feature type="transmembrane region" description="Helical" evidence="7">
    <location>
        <begin position="366"/>
        <end position="386"/>
    </location>
</feature>
<keyword evidence="2" id="KW-0813">Transport</keyword>
<evidence type="ECO:0000256" key="1">
    <source>
        <dbReference type="ARBA" id="ARBA00004651"/>
    </source>
</evidence>
<dbReference type="InterPro" id="IPR036259">
    <property type="entry name" value="MFS_trans_sf"/>
</dbReference>
<reference evidence="10" key="1">
    <citation type="journal article" date="2019" name="Int. J. Syst. Evol. Microbiol.">
        <title>The Global Catalogue of Microorganisms (GCM) 10K type strain sequencing project: providing services to taxonomists for standard genome sequencing and annotation.</title>
        <authorList>
            <consortium name="The Broad Institute Genomics Platform"/>
            <consortium name="The Broad Institute Genome Sequencing Center for Infectious Disease"/>
            <person name="Wu L."/>
            <person name="Ma J."/>
        </authorList>
    </citation>
    <scope>NUCLEOTIDE SEQUENCE [LARGE SCALE GENOMIC DNA]</scope>
    <source>
        <strain evidence="10">CGMCC 1.15067</strain>
    </source>
</reference>
<evidence type="ECO:0000256" key="6">
    <source>
        <dbReference type="ARBA" id="ARBA00023136"/>
    </source>
</evidence>
<proteinExistence type="predicted"/>
<comment type="subcellular location">
    <subcellularLocation>
        <location evidence="1">Cell membrane</location>
        <topology evidence="1">Multi-pass membrane protein</topology>
    </subcellularLocation>
</comment>
<dbReference type="InterPro" id="IPR010290">
    <property type="entry name" value="TM_effector"/>
</dbReference>
<evidence type="ECO:0000256" key="5">
    <source>
        <dbReference type="ARBA" id="ARBA00022989"/>
    </source>
</evidence>
<feature type="transmembrane region" description="Helical" evidence="7">
    <location>
        <begin position="318"/>
        <end position="345"/>
    </location>
</feature>
<dbReference type="EMBL" id="JBHUGF010000010">
    <property type="protein sequence ID" value="MFD1989995.1"/>
    <property type="molecule type" value="Genomic_DNA"/>
</dbReference>
<organism evidence="9 10">
    <name type="scientific">Paenibacillus nicotianae</name>
    <dbReference type="NCBI Taxonomy" id="1526551"/>
    <lineage>
        <taxon>Bacteria</taxon>
        <taxon>Bacillati</taxon>
        <taxon>Bacillota</taxon>
        <taxon>Bacilli</taxon>
        <taxon>Bacillales</taxon>
        <taxon>Paenibacillaceae</taxon>
        <taxon>Paenibacillus</taxon>
    </lineage>
</organism>
<keyword evidence="4 7" id="KW-0812">Transmembrane</keyword>
<keyword evidence="6 7" id="KW-0472">Membrane</keyword>
<feature type="transmembrane region" description="Helical" evidence="7">
    <location>
        <begin position="392"/>
        <end position="411"/>
    </location>
</feature>
<evidence type="ECO:0000313" key="10">
    <source>
        <dbReference type="Proteomes" id="UP001597403"/>
    </source>
</evidence>
<dbReference type="PANTHER" id="PTHR23513:SF6">
    <property type="entry name" value="MAJOR FACILITATOR SUPERFAMILY ASSOCIATED DOMAIN-CONTAINING PROTEIN"/>
    <property type="match status" value="1"/>
</dbReference>
<dbReference type="SUPFAM" id="SSF103473">
    <property type="entry name" value="MFS general substrate transporter"/>
    <property type="match status" value="1"/>
</dbReference>
<feature type="transmembrane region" description="Helical" evidence="7">
    <location>
        <begin position="61"/>
        <end position="78"/>
    </location>
</feature>
<sequence>MGNYIINKFMQKGLWRNKDFLKFWLGETLAMFGSRVTSLALPLVAAITLSATPWEMGVLNALQFSPYLIIGLFAGVYIDRLRRKPIMIIANIGRAILLILIPIAYMLDMLQVYHLYIIGFLVGSLTLLFDLSYQSYLPSLVGKEHLTEGNSKLEVSRSVADVSGPGIAGALISIFAAPIVMLIHSITLLCSAFSMILITKSEPEQPKHIKPKPIFKEISKGLRFVFGNKYLRAIAGEASTYNMFGQVMAAVSILYITRELGITPTLLGIILSTASIGSIIGSLIANYIGKKYNLGTIVLVTMILGCSAPLLIPLASGPLYVTVPLLIVSYFFGSMGVVISNIYVVSIRQTITPNEMLGKMNASYRFVVTGVTPIGALLGGALGSVIGLRMTLLVGAIGTLTALIWVLYSPLINLKKMPEEMNETDYDLPKEKVLAK</sequence>
<gene>
    <name evidence="9" type="ORF">ACFSGI_08495</name>
</gene>
<evidence type="ECO:0000256" key="2">
    <source>
        <dbReference type="ARBA" id="ARBA00022448"/>
    </source>
</evidence>
<feature type="transmembrane region" description="Helical" evidence="7">
    <location>
        <begin position="292"/>
        <end position="312"/>
    </location>
</feature>
<name>A0ABW4UV45_9BACL</name>
<protein>
    <submittedName>
        <fullName evidence="9">MFS transporter</fullName>
    </submittedName>
</protein>
<feature type="transmembrane region" description="Helical" evidence="7">
    <location>
        <begin position="265"/>
        <end position="285"/>
    </location>
</feature>
<evidence type="ECO:0000256" key="7">
    <source>
        <dbReference type="SAM" id="Phobius"/>
    </source>
</evidence>
<feature type="transmembrane region" description="Helical" evidence="7">
    <location>
        <begin position="113"/>
        <end position="133"/>
    </location>
</feature>
<dbReference type="PANTHER" id="PTHR23513">
    <property type="entry name" value="INTEGRAL MEMBRANE EFFLUX PROTEIN-RELATED"/>
    <property type="match status" value="1"/>
</dbReference>
<accession>A0ABW4UV45</accession>
<dbReference type="InterPro" id="IPR020846">
    <property type="entry name" value="MFS_dom"/>
</dbReference>
<feature type="transmembrane region" description="Helical" evidence="7">
    <location>
        <begin position="85"/>
        <end position="107"/>
    </location>
</feature>
<evidence type="ECO:0000259" key="8">
    <source>
        <dbReference type="PROSITE" id="PS50850"/>
    </source>
</evidence>
<evidence type="ECO:0000313" key="9">
    <source>
        <dbReference type="EMBL" id="MFD1989995.1"/>
    </source>
</evidence>
<keyword evidence="3" id="KW-1003">Cell membrane</keyword>
<comment type="caution">
    <text evidence="9">The sequence shown here is derived from an EMBL/GenBank/DDBJ whole genome shotgun (WGS) entry which is preliminary data.</text>
</comment>